<name>A0A495SE59_9FLAO</name>
<organism evidence="7 8">
    <name type="scientific">Chryseobacterium defluvii</name>
    <dbReference type="NCBI Taxonomy" id="160396"/>
    <lineage>
        <taxon>Bacteria</taxon>
        <taxon>Pseudomonadati</taxon>
        <taxon>Bacteroidota</taxon>
        <taxon>Flavobacteriia</taxon>
        <taxon>Flavobacteriales</taxon>
        <taxon>Weeksellaceae</taxon>
        <taxon>Chryseobacterium group</taxon>
        <taxon>Chryseobacterium</taxon>
    </lineage>
</organism>
<dbReference type="PANTHER" id="PTHR46577">
    <property type="entry name" value="HTH-TYPE TRANSCRIPTIONAL REGULATORY PROTEIN GABR"/>
    <property type="match status" value="1"/>
</dbReference>
<keyword evidence="2" id="KW-0663">Pyridoxal phosphate</keyword>
<dbReference type="Pfam" id="PF00392">
    <property type="entry name" value="GntR"/>
    <property type="match status" value="1"/>
</dbReference>
<evidence type="ECO:0000256" key="4">
    <source>
        <dbReference type="ARBA" id="ARBA00023125"/>
    </source>
</evidence>
<sequence length="501" mass="57284">MDSPVEIPYRSFIKIDRKSDTAIYMQVAHQLINAIQRGSLPLGTKLPGTRALSTILDVHRNTIVAVYDELFAQGWVESVPNKGTFIIGKNEEKPMKIGIFNKNSLRLYPQSTGFSFKTTNILDNPFEHSDCEYMFNDGVPDIRLTQIDQHSRIYSSILKRKKGQYKMLGHYNHDGSEFFKKNLANYLNLSRGLSVSKNNLLITRSTEMSIYIASEILLSEGDVVLVGDLSYFSVNMIFQKMGVKILSVPIDDEGLSVEGVREICKTQKIRMLYLTPHHHYPTTVTLSAQRRLELLSLANEYGFIILEDDYDYDFHYDKSPILPLASADTNGMVIYIGSFGKSLAPGFRTGFIVAPENLMKEMRKYLGIIDRQGDILMEQVLGEMIAEGEIHRYLKKSLKVYQERRDRFTELLNVHLGEYIKFRKPSGGLAVWVEWKVPINLMQLSRKCSYDNLFLPKTILYQNRGLTAMRLGYGHLSFEEMESSIKILAKNAKILIPIDKL</sequence>
<dbReference type="InterPro" id="IPR036390">
    <property type="entry name" value="WH_DNA-bd_sf"/>
</dbReference>
<keyword evidence="3" id="KW-0805">Transcription regulation</keyword>
<evidence type="ECO:0000256" key="1">
    <source>
        <dbReference type="ARBA" id="ARBA00005384"/>
    </source>
</evidence>
<dbReference type="OrthoDB" id="594134at2"/>
<keyword evidence="5" id="KW-0804">Transcription</keyword>
<dbReference type="GO" id="GO:0003677">
    <property type="term" value="F:DNA binding"/>
    <property type="evidence" value="ECO:0007669"/>
    <property type="project" value="UniProtKB-KW"/>
</dbReference>
<dbReference type="InterPro" id="IPR015421">
    <property type="entry name" value="PyrdxlP-dep_Trfase_major"/>
</dbReference>
<keyword evidence="7" id="KW-0032">Aminotransferase</keyword>
<dbReference type="SUPFAM" id="SSF53383">
    <property type="entry name" value="PLP-dependent transferases"/>
    <property type="match status" value="1"/>
</dbReference>
<dbReference type="SUPFAM" id="SSF46785">
    <property type="entry name" value="Winged helix' DNA-binding domain"/>
    <property type="match status" value="1"/>
</dbReference>
<dbReference type="PANTHER" id="PTHR46577:SF1">
    <property type="entry name" value="HTH-TYPE TRANSCRIPTIONAL REGULATORY PROTEIN GABR"/>
    <property type="match status" value="1"/>
</dbReference>
<dbReference type="InterPro" id="IPR036388">
    <property type="entry name" value="WH-like_DNA-bd_sf"/>
</dbReference>
<dbReference type="AlphaFoldDB" id="A0A495SE59"/>
<dbReference type="InterPro" id="IPR000524">
    <property type="entry name" value="Tscrpt_reg_HTH_GntR"/>
</dbReference>
<accession>A0A495SE59</accession>
<gene>
    <name evidence="7" type="ORF">BCF58_2324</name>
</gene>
<comment type="similarity">
    <text evidence="1">In the C-terminal section; belongs to the class-I pyridoxal-phosphate-dependent aminotransferase family.</text>
</comment>
<dbReference type="InterPro" id="IPR015424">
    <property type="entry name" value="PyrdxlP-dep_Trfase"/>
</dbReference>
<protein>
    <submittedName>
        <fullName evidence="7">GntR family transcriptional regulator/MocR family aminotransferase</fullName>
    </submittedName>
</protein>
<evidence type="ECO:0000259" key="6">
    <source>
        <dbReference type="PROSITE" id="PS50949"/>
    </source>
</evidence>
<evidence type="ECO:0000313" key="7">
    <source>
        <dbReference type="EMBL" id="RKS98184.1"/>
    </source>
</evidence>
<dbReference type="GO" id="GO:0003700">
    <property type="term" value="F:DNA-binding transcription factor activity"/>
    <property type="evidence" value="ECO:0007669"/>
    <property type="project" value="InterPro"/>
</dbReference>
<dbReference type="CDD" id="cd00609">
    <property type="entry name" value="AAT_like"/>
    <property type="match status" value="1"/>
</dbReference>
<dbReference type="SMART" id="SM00345">
    <property type="entry name" value="HTH_GNTR"/>
    <property type="match status" value="1"/>
</dbReference>
<evidence type="ECO:0000256" key="2">
    <source>
        <dbReference type="ARBA" id="ARBA00022898"/>
    </source>
</evidence>
<proteinExistence type="inferred from homology"/>
<dbReference type="Proteomes" id="UP000272428">
    <property type="component" value="Unassembled WGS sequence"/>
</dbReference>
<feature type="domain" description="HTH gntR-type" evidence="6">
    <location>
        <begin position="21"/>
        <end position="89"/>
    </location>
</feature>
<dbReference type="InterPro" id="IPR004839">
    <property type="entry name" value="Aminotransferase_I/II_large"/>
</dbReference>
<dbReference type="EMBL" id="RBXB01000002">
    <property type="protein sequence ID" value="RKS98184.1"/>
    <property type="molecule type" value="Genomic_DNA"/>
</dbReference>
<evidence type="ECO:0000313" key="8">
    <source>
        <dbReference type="Proteomes" id="UP000272428"/>
    </source>
</evidence>
<dbReference type="Gene3D" id="1.10.10.10">
    <property type="entry name" value="Winged helix-like DNA-binding domain superfamily/Winged helix DNA-binding domain"/>
    <property type="match status" value="1"/>
</dbReference>
<dbReference type="InterPro" id="IPR051446">
    <property type="entry name" value="HTH_trans_reg/aminotransferase"/>
</dbReference>
<keyword evidence="7" id="KW-0808">Transferase</keyword>
<dbReference type="GO" id="GO:0008483">
    <property type="term" value="F:transaminase activity"/>
    <property type="evidence" value="ECO:0007669"/>
    <property type="project" value="UniProtKB-KW"/>
</dbReference>
<keyword evidence="4" id="KW-0238">DNA-binding</keyword>
<reference evidence="7 8" key="1">
    <citation type="submission" date="2018-10" db="EMBL/GenBank/DDBJ databases">
        <title>Genomic Encyclopedia of Archaeal and Bacterial Type Strains, Phase II (KMG-II): from individual species to whole genera.</title>
        <authorList>
            <person name="Goeker M."/>
        </authorList>
    </citation>
    <scope>NUCLEOTIDE SEQUENCE [LARGE SCALE GENOMIC DNA]</scope>
    <source>
        <strain evidence="7 8">DSM 14219</strain>
    </source>
</reference>
<dbReference type="Gene3D" id="3.40.640.10">
    <property type="entry name" value="Type I PLP-dependent aspartate aminotransferase-like (Major domain)"/>
    <property type="match status" value="1"/>
</dbReference>
<dbReference type="PROSITE" id="PS50949">
    <property type="entry name" value="HTH_GNTR"/>
    <property type="match status" value="1"/>
</dbReference>
<dbReference type="RefSeq" id="WP_121461903.1">
    <property type="nucleotide sequence ID" value="NZ_RBXB01000002.1"/>
</dbReference>
<dbReference type="Pfam" id="PF00155">
    <property type="entry name" value="Aminotran_1_2"/>
    <property type="match status" value="1"/>
</dbReference>
<keyword evidence="8" id="KW-1185">Reference proteome</keyword>
<comment type="caution">
    <text evidence="7">The sequence shown here is derived from an EMBL/GenBank/DDBJ whole genome shotgun (WGS) entry which is preliminary data.</text>
</comment>
<evidence type="ECO:0000256" key="3">
    <source>
        <dbReference type="ARBA" id="ARBA00023015"/>
    </source>
</evidence>
<evidence type="ECO:0000256" key="5">
    <source>
        <dbReference type="ARBA" id="ARBA00023163"/>
    </source>
</evidence>
<dbReference type="GO" id="GO:0030170">
    <property type="term" value="F:pyridoxal phosphate binding"/>
    <property type="evidence" value="ECO:0007669"/>
    <property type="project" value="InterPro"/>
</dbReference>
<dbReference type="CDD" id="cd07377">
    <property type="entry name" value="WHTH_GntR"/>
    <property type="match status" value="1"/>
</dbReference>